<protein>
    <submittedName>
        <fullName evidence="1">Thiol-disulfide isomerase/thioredoxin</fullName>
    </submittedName>
</protein>
<evidence type="ECO:0000313" key="2">
    <source>
        <dbReference type="Proteomes" id="UP001246858"/>
    </source>
</evidence>
<dbReference type="EMBL" id="JAVDTF010000001">
    <property type="protein sequence ID" value="MDR6782737.1"/>
    <property type="molecule type" value="Genomic_DNA"/>
</dbReference>
<gene>
    <name evidence="1" type="ORF">J2X78_001289</name>
</gene>
<organism evidence="1 2">
    <name type="scientific">Pedobacter africanus</name>
    <dbReference type="NCBI Taxonomy" id="151894"/>
    <lineage>
        <taxon>Bacteria</taxon>
        <taxon>Pseudomonadati</taxon>
        <taxon>Bacteroidota</taxon>
        <taxon>Sphingobacteriia</taxon>
        <taxon>Sphingobacteriales</taxon>
        <taxon>Sphingobacteriaceae</taxon>
        <taxon>Pedobacter</taxon>
    </lineage>
</organism>
<dbReference type="Proteomes" id="UP001246858">
    <property type="component" value="Unassembled WGS sequence"/>
</dbReference>
<comment type="caution">
    <text evidence="1">The sequence shown here is derived from an EMBL/GenBank/DDBJ whole genome shotgun (WGS) entry which is preliminary data.</text>
</comment>
<accession>A0ACC6KUB5</accession>
<sequence>MKKIIAAILFALLFIVEGIAQGSTRISGTILNAKGSVLKIEVSIFGFKEKQSHEFSTNTGKFEFKFDIDKPTAIGVHINNKYVVMPGVWNIMLEPNDDIHISVPEMKSAGHFGFGIMNVEFSGRGSEKLNLLKSAVGSILQLSNLAPPLGKQSLTYRYELADRKLNIVDSVFSNYKGKTSQISKDMFKVQLYDNILDNVMLGSLRSENDSVKFLFEKYIVEKKRMNTFFKDDVIYYDGGKIVSDYIILSEFRNPAYVGGDAFKTRNKISLAKMEIKYLKEKPVVRDYLLSSQTYDYIRSKSDDPNVKELYQLYVDNVDPNNPFYSKVKNAYEYVQKNLTAGTPFFKFSLPDPKGKTYQLADFKGKVLVLDFWFNGCSGCKQMVPLIEELEKEYEGKDIQFISVNVDKKDTWLDGIGKYSSKNSLQLYTEEQESNHPFIKHLNFSAYPRLVIVDKNGNMAGTPPDPRSDKAGFKKYIEKYL</sequence>
<reference evidence="1" key="1">
    <citation type="submission" date="2023-07" db="EMBL/GenBank/DDBJ databases">
        <title>Sorghum-associated microbial communities from plants grown in Nebraska, USA.</title>
        <authorList>
            <person name="Schachtman D."/>
        </authorList>
    </citation>
    <scope>NUCLEOTIDE SEQUENCE</scope>
    <source>
        <strain evidence="1">2697</strain>
    </source>
</reference>
<name>A0ACC6KUB5_9SPHI</name>
<evidence type="ECO:0000313" key="1">
    <source>
        <dbReference type="EMBL" id="MDR6782737.1"/>
    </source>
</evidence>
<proteinExistence type="predicted"/>
<keyword evidence="1" id="KW-0413">Isomerase</keyword>
<keyword evidence="2" id="KW-1185">Reference proteome</keyword>